<dbReference type="STRING" id="4232.A0A251V244"/>
<evidence type="ECO:0000259" key="5">
    <source>
        <dbReference type="PROSITE" id="PS50158"/>
    </source>
</evidence>
<dbReference type="InterPro" id="IPR011990">
    <property type="entry name" value="TPR-like_helical_dom_sf"/>
</dbReference>
<dbReference type="PROSITE" id="PS50076">
    <property type="entry name" value="DNAJ_2"/>
    <property type="match status" value="1"/>
</dbReference>
<feature type="domain" description="CCHC-type" evidence="5">
    <location>
        <begin position="52"/>
        <end position="66"/>
    </location>
</feature>
<dbReference type="Gene3D" id="1.25.40.10">
    <property type="entry name" value="Tetratricopeptide repeat domain"/>
    <property type="match status" value="3"/>
</dbReference>
<protein>
    <submittedName>
        <fullName evidence="7">Putative dnaJ domain, Zinc finger, CCHC-type, Tetratricopeptide-like helical domain protein</fullName>
    </submittedName>
    <submittedName>
        <fullName evidence="6">Transcription factor interactor and regulator CCHC(Zn) family</fullName>
    </submittedName>
</protein>
<organism evidence="7 8">
    <name type="scientific">Helianthus annuus</name>
    <name type="common">Common sunflower</name>
    <dbReference type="NCBI Taxonomy" id="4232"/>
    <lineage>
        <taxon>Eukaryota</taxon>
        <taxon>Viridiplantae</taxon>
        <taxon>Streptophyta</taxon>
        <taxon>Embryophyta</taxon>
        <taxon>Tracheophyta</taxon>
        <taxon>Spermatophyta</taxon>
        <taxon>Magnoliopsida</taxon>
        <taxon>eudicotyledons</taxon>
        <taxon>Gunneridae</taxon>
        <taxon>Pentapetalae</taxon>
        <taxon>asterids</taxon>
        <taxon>campanulids</taxon>
        <taxon>Asterales</taxon>
        <taxon>Asteraceae</taxon>
        <taxon>Asteroideae</taxon>
        <taxon>Heliantheae alliance</taxon>
        <taxon>Heliantheae</taxon>
        <taxon>Helianthus</taxon>
    </lineage>
</organism>
<evidence type="ECO:0000313" key="7">
    <source>
        <dbReference type="EMBL" id="OTG29688.1"/>
    </source>
</evidence>
<evidence type="ECO:0000313" key="6">
    <source>
        <dbReference type="EMBL" id="KAF5811998.1"/>
    </source>
</evidence>
<dbReference type="InterPro" id="IPR019734">
    <property type="entry name" value="TPR_rpt"/>
</dbReference>
<dbReference type="EMBL" id="MNCJ02000319">
    <property type="protein sequence ID" value="KAF5811998.1"/>
    <property type="molecule type" value="Genomic_DNA"/>
</dbReference>
<dbReference type="PANTHER" id="PTHR45181">
    <property type="entry name" value="HEAT SHOCK PROTEIN DNAJ WITH TETRATRICOPEPTIDE REPEAT-CONTAINING PROTEIN"/>
    <property type="match status" value="1"/>
</dbReference>
<gene>
    <name evidence="7" type="ORF">HannXRQ_Chr04g0125011</name>
    <name evidence="6" type="ORF">HanXRQr2_Chr04g0187741</name>
</gene>
<dbReference type="SUPFAM" id="SSF57756">
    <property type="entry name" value="Retrovirus zinc finger-like domains"/>
    <property type="match status" value="1"/>
</dbReference>
<accession>A0A251V244</accession>
<dbReference type="InParanoid" id="A0A251V244"/>
<reference evidence="6" key="3">
    <citation type="submission" date="2020-06" db="EMBL/GenBank/DDBJ databases">
        <title>Helianthus annuus Genome sequencing and assembly Release 2.</title>
        <authorList>
            <person name="Gouzy J."/>
            <person name="Langlade N."/>
            <person name="Munos S."/>
        </authorList>
    </citation>
    <scope>NUCLEOTIDE SEQUENCE</scope>
    <source>
        <tissue evidence="6">Leaves</tissue>
    </source>
</reference>
<feature type="coiled-coil region" evidence="2">
    <location>
        <begin position="142"/>
        <end position="250"/>
    </location>
</feature>
<dbReference type="Gene3D" id="1.10.287.110">
    <property type="entry name" value="DnaJ domain"/>
    <property type="match status" value="1"/>
</dbReference>
<dbReference type="Proteomes" id="UP000215914">
    <property type="component" value="Chromosome 4"/>
</dbReference>
<name>A0A251V244_HELAN</name>
<dbReference type="PANTHER" id="PTHR45181:SF13">
    <property type="entry name" value="DNAJ DOMAIN, ZINC FINGER, CCHC-TYPE, TETRATRICOPEPTIDE-LIKE HELICAL DOMAIN PROTEIN-RELATED"/>
    <property type="match status" value="1"/>
</dbReference>
<dbReference type="PROSITE" id="PS50158">
    <property type="entry name" value="ZF_CCHC"/>
    <property type="match status" value="1"/>
</dbReference>
<reference evidence="7" key="2">
    <citation type="submission" date="2017-02" db="EMBL/GenBank/DDBJ databases">
        <title>Sunflower complete genome.</title>
        <authorList>
            <person name="Langlade N."/>
            <person name="Munos S."/>
        </authorList>
    </citation>
    <scope>NUCLEOTIDE SEQUENCE [LARGE SCALE GENOMIC DNA]</scope>
    <source>
        <tissue evidence="7">Leaves</tissue>
    </source>
</reference>
<dbReference type="InterPro" id="IPR036869">
    <property type="entry name" value="J_dom_sf"/>
</dbReference>
<dbReference type="GO" id="GO:0008270">
    <property type="term" value="F:zinc ion binding"/>
    <property type="evidence" value="ECO:0007669"/>
    <property type="project" value="UniProtKB-KW"/>
</dbReference>
<dbReference type="EMBL" id="CM007893">
    <property type="protein sequence ID" value="OTG29688.1"/>
    <property type="molecule type" value="Genomic_DNA"/>
</dbReference>
<evidence type="ECO:0000256" key="1">
    <source>
        <dbReference type="PROSITE-ProRule" id="PRU00047"/>
    </source>
</evidence>
<feature type="region of interest" description="Disordered" evidence="3">
    <location>
        <begin position="1"/>
        <end position="36"/>
    </location>
</feature>
<keyword evidence="1" id="KW-0862">Zinc</keyword>
<dbReference type="InterPro" id="IPR001623">
    <property type="entry name" value="DnaJ_domain"/>
</dbReference>
<evidence type="ECO:0000256" key="3">
    <source>
        <dbReference type="SAM" id="MobiDB-lite"/>
    </source>
</evidence>
<evidence type="ECO:0000313" key="8">
    <source>
        <dbReference type="Proteomes" id="UP000215914"/>
    </source>
</evidence>
<dbReference type="OMA" id="HEKIRDY"/>
<evidence type="ECO:0000256" key="2">
    <source>
        <dbReference type="SAM" id="Coils"/>
    </source>
</evidence>
<dbReference type="SMART" id="SM00343">
    <property type="entry name" value="ZnF_C2HC"/>
    <property type="match status" value="1"/>
</dbReference>
<keyword evidence="2" id="KW-0175">Coiled coil</keyword>
<dbReference type="SMART" id="SM00028">
    <property type="entry name" value="TPR"/>
    <property type="match status" value="7"/>
</dbReference>
<feature type="compositionally biased region" description="Basic and acidic residues" evidence="3">
    <location>
        <begin position="14"/>
        <end position="34"/>
    </location>
</feature>
<dbReference type="GO" id="GO:0003676">
    <property type="term" value="F:nucleic acid binding"/>
    <property type="evidence" value="ECO:0007669"/>
    <property type="project" value="InterPro"/>
</dbReference>
<dbReference type="InterPro" id="IPR036875">
    <property type="entry name" value="Znf_CCHC_sf"/>
</dbReference>
<dbReference type="AlphaFoldDB" id="A0A251V244"/>
<sequence length="745" mass="84924">MAKVYPRNPISQLPDHRSTSDHVNELPHNHDSVKKPTYAAFNRGGGGRRGCCFRCGEPGHFIRECPVPAPSSRTNNTWRDNQVSLNEPVKVDVIEFTDGSDKVKPKAVNSSNEALTNLEPVKFFSNKLPPKSVDESLLLAKIKEKEKELQLRDQEIDSLNTRLNKATAEWNLCRTKNEEMNLNMKKFQEDLEKSREEISNLREKDDEMYRRWCALNNELEETKGELNEKIEELEDANEANESAVLEITRKTMDVEHWRKAAKAITSVLVAGADICSKTSELEFLVLYYSNRAAKRMSLGKFRKALDDCKVATRLDPSFLKVFLTAGNCHLVLGDIDDALYNYKKCLDSRMVCLDRRLIIEASDGLQKAEKVVSYISKLAELLQHKTFESATTALEVVEEALSISRYSEKLLEMKGEALLMLHKHEEVIQMCEQTLTSAEKNCVTIDDIDHMPNEDQVRPLKLWRWSLMARSNFHMAKFDLALSFLEKYEQLAPSETKTQGPSSLSCATISELLRCKDEGNKAFKGGKYREAVEHYSNAIMQSIESKSFTAICLCNRAAARQALGEVTDAIADCNIAIALDGDYMKAISRRAKLHEKIRDYEHAAIDFQRLISLLEKKRERKYEDDITVARRHLSLMNKNMKKGTTLNLYLILGLKGSESGSEIKKAYHKAALRHHPDKAGKFLARSESGLDGHVWKEIFTTIHEEADKLFKKIGEAYAVLSDTNKRFNYNLHDTTQDDYGWNFNE</sequence>
<dbReference type="CDD" id="cd06257">
    <property type="entry name" value="DnaJ"/>
    <property type="match status" value="1"/>
</dbReference>
<evidence type="ECO:0000259" key="4">
    <source>
        <dbReference type="PROSITE" id="PS50076"/>
    </source>
</evidence>
<keyword evidence="1" id="KW-0863">Zinc-finger</keyword>
<dbReference type="InterPro" id="IPR001878">
    <property type="entry name" value="Znf_CCHC"/>
</dbReference>
<keyword evidence="1" id="KW-0479">Metal-binding</keyword>
<dbReference type="Pfam" id="PF00098">
    <property type="entry name" value="zf-CCHC"/>
    <property type="match status" value="1"/>
</dbReference>
<keyword evidence="8" id="KW-1185">Reference proteome</keyword>
<dbReference type="Pfam" id="PF00226">
    <property type="entry name" value="DnaJ"/>
    <property type="match status" value="1"/>
</dbReference>
<feature type="domain" description="J" evidence="4">
    <location>
        <begin position="647"/>
        <end position="733"/>
    </location>
</feature>
<proteinExistence type="predicted"/>
<dbReference type="SUPFAM" id="SSF46565">
    <property type="entry name" value="Chaperone J-domain"/>
    <property type="match status" value="1"/>
</dbReference>
<dbReference type="Gramene" id="mRNA:HanXRQr2_Chr04g0187741">
    <property type="protein sequence ID" value="mRNA:HanXRQr2_Chr04g0187741"/>
    <property type="gene ID" value="HanXRQr2_Chr04g0187741"/>
</dbReference>
<reference evidence="6 8" key="1">
    <citation type="journal article" date="2017" name="Nature">
        <title>The sunflower genome provides insights into oil metabolism, flowering and Asterid evolution.</title>
        <authorList>
            <person name="Badouin H."/>
            <person name="Gouzy J."/>
            <person name="Grassa C.J."/>
            <person name="Murat F."/>
            <person name="Staton S.E."/>
            <person name="Cottret L."/>
            <person name="Lelandais-Briere C."/>
            <person name="Owens G.L."/>
            <person name="Carrere S."/>
            <person name="Mayjonade B."/>
            <person name="Legrand L."/>
            <person name="Gill N."/>
            <person name="Kane N.C."/>
            <person name="Bowers J.E."/>
            <person name="Hubner S."/>
            <person name="Bellec A."/>
            <person name="Berard A."/>
            <person name="Berges H."/>
            <person name="Blanchet N."/>
            <person name="Boniface M.C."/>
            <person name="Brunel D."/>
            <person name="Catrice O."/>
            <person name="Chaidir N."/>
            <person name="Claudel C."/>
            <person name="Donnadieu C."/>
            <person name="Faraut T."/>
            <person name="Fievet G."/>
            <person name="Helmstetter N."/>
            <person name="King M."/>
            <person name="Knapp S.J."/>
            <person name="Lai Z."/>
            <person name="Le Paslier M.C."/>
            <person name="Lippi Y."/>
            <person name="Lorenzon L."/>
            <person name="Mandel J.R."/>
            <person name="Marage G."/>
            <person name="Marchand G."/>
            <person name="Marquand E."/>
            <person name="Bret-Mestries E."/>
            <person name="Morien E."/>
            <person name="Nambeesan S."/>
            <person name="Nguyen T."/>
            <person name="Pegot-Espagnet P."/>
            <person name="Pouilly N."/>
            <person name="Raftis F."/>
            <person name="Sallet E."/>
            <person name="Schiex T."/>
            <person name="Thomas J."/>
            <person name="Vandecasteele C."/>
            <person name="Vares D."/>
            <person name="Vear F."/>
            <person name="Vautrin S."/>
            <person name="Crespi M."/>
            <person name="Mangin B."/>
            <person name="Burke J.M."/>
            <person name="Salse J."/>
            <person name="Munos S."/>
            <person name="Vincourt P."/>
            <person name="Rieseberg L.H."/>
            <person name="Langlade N.B."/>
        </authorList>
    </citation>
    <scope>NUCLEOTIDE SEQUENCE [LARGE SCALE GENOMIC DNA]</scope>
    <source>
        <strain evidence="8">cv. SF193</strain>
        <tissue evidence="6">Leaves</tissue>
    </source>
</reference>
<dbReference type="OrthoDB" id="10250354at2759"/>
<dbReference type="PRINTS" id="PR00625">
    <property type="entry name" value="JDOMAIN"/>
</dbReference>
<dbReference type="SMART" id="SM00271">
    <property type="entry name" value="DnaJ"/>
    <property type="match status" value="1"/>
</dbReference>
<dbReference type="SUPFAM" id="SSF48452">
    <property type="entry name" value="TPR-like"/>
    <property type="match status" value="2"/>
</dbReference>
<dbReference type="Gene3D" id="4.10.60.10">
    <property type="entry name" value="Zinc finger, CCHC-type"/>
    <property type="match status" value="1"/>
</dbReference>